<feature type="domain" description="HD Cas3-type" evidence="11">
    <location>
        <begin position="78"/>
        <end position="301"/>
    </location>
</feature>
<dbReference type="InterPro" id="IPR006483">
    <property type="entry name" value="CRISPR-assoc_Cas3_HD"/>
</dbReference>
<evidence type="ECO:0000313" key="13">
    <source>
        <dbReference type="Proteomes" id="UP000268084"/>
    </source>
</evidence>
<keyword evidence="7" id="KW-0347">Helicase</keyword>
<dbReference type="CDD" id="cd09641">
    <property type="entry name" value="Cas3''_I"/>
    <property type="match status" value="1"/>
</dbReference>
<keyword evidence="13" id="KW-1185">Reference proteome</keyword>
<evidence type="ECO:0000313" key="12">
    <source>
        <dbReference type="EMBL" id="AZI57534.1"/>
    </source>
</evidence>
<dbReference type="RefSeq" id="WP_124798219.1">
    <property type="nucleotide sequence ID" value="NZ_CP034170.1"/>
</dbReference>
<dbReference type="InterPro" id="IPR001650">
    <property type="entry name" value="Helicase_C-like"/>
</dbReference>
<dbReference type="KEGG" id="nak:EH165_04530"/>
<dbReference type="GO" id="GO:0004518">
    <property type="term" value="F:nuclease activity"/>
    <property type="evidence" value="ECO:0007669"/>
    <property type="project" value="UniProtKB-KW"/>
</dbReference>
<dbReference type="InterPro" id="IPR027417">
    <property type="entry name" value="P-loop_NTPase"/>
</dbReference>
<feature type="region of interest" description="Disordered" evidence="10">
    <location>
        <begin position="41"/>
        <end position="63"/>
    </location>
</feature>
<dbReference type="NCBIfam" id="TIGR01596">
    <property type="entry name" value="cas3_HD"/>
    <property type="match status" value="1"/>
</dbReference>
<evidence type="ECO:0000256" key="6">
    <source>
        <dbReference type="ARBA" id="ARBA00022801"/>
    </source>
</evidence>
<dbReference type="Pfam" id="PF18019">
    <property type="entry name" value="Cas3_HD"/>
    <property type="match status" value="1"/>
</dbReference>
<dbReference type="PANTHER" id="PTHR47963">
    <property type="entry name" value="DEAD-BOX ATP-DEPENDENT RNA HELICASE 47, MITOCHONDRIAL"/>
    <property type="match status" value="1"/>
</dbReference>
<dbReference type="SUPFAM" id="SSF52540">
    <property type="entry name" value="P-loop containing nucleoside triphosphate hydrolases"/>
    <property type="match status" value="1"/>
</dbReference>
<dbReference type="GO" id="GO:0051607">
    <property type="term" value="P:defense response to virus"/>
    <property type="evidence" value="ECO:0007669"/>
    <property type="project" value="UniProtKB-KW"/>
</dbReference>
<dbReference type="InterPro" id="IPR038257">
    <property type="entry name" value="CRISPR-assoc_Cas3_HD_sf"/>
</dbReference>
<dbReference type="AlphaFoldDB" id="A0A3G8ZSR6"/>
<evidence type="ECO:0000256" key="8">
    <source>
        <dbReference type="ARBA" id="ARBA00022840"/>
    </source>
</evidence>
<keyword evidence="9" id="KW-0051">Antiviral defense</keyword>
<reference evidence="12 13" key="2">
    <citation type="submission" date="2018-12" db="EMBL/GenBank/DDBJ databases">
        <title>Nakamurella antarcticus sp. nov., isolated from Antarctica South Shetland Islands soil.</title>
        <authorList>
            <person name="Peng F."/>
        </authorList>
    </citation>
    <scope>NUCLEOTIDE SEQUENCE [LARGE SCALE GENOMIC DNA]</scope>
    <source>
        <strain evidence="12 13">S14-144</strain>
    </source>
</reference>
<dbReference type="Gene3D" id="1.10.3210.30">
    <property type="match status" value="1"/>
</dbReference>
<keyword evidence="3" id="KW-0540">Nuclease</keyword>
<dbReference type="InterPro" id="IPR011545">
    <property type="entry name" value="DEAD/DEAH_box_helicase_dom"/>
</dbReference>
<evidence type="ECO:0000259" key="11">
    <source>
        <dbReference type="PROSITE" id="PS51643"/>
    </source>
</evidence>
<keyword evidence="5" id="KW-0547">Nucleotide-binding</keyword>
<reference evidence="12 13" key="1">
    <citation type="submission" date="2018-11" db="EMBL/GenBank/DDBJ databases">
        <authorList>
            <person name="Da X."/>
        </authorList>
    </citation>
    <scope>NUCLEOTIDE SEQUENCE [LARGE SCALE GENOMIC DNA]</scope>
    <source>
        <strain evidence="12 13">S14-144</strain>
    </source>
</reference>
<sequence>MTMPLELASLDLCEVNDLSQKFWPRERTHPKIRPTALSIDAYSPDEDTNDARPRPLGQEAVPGERNSWNREVRKINDDSAVNYPLIAHLLDSAAAAQALFDKWLRPGLKQMIADAVAGGDVVLAETKIAAVAGIHDLGKITPAFQTRSWHSGHDLASSKAAASRLIDGGYTLAPARSENKDLRDIFAHHDYLGLHHLLKAFPAEDDPVTGSEWPAFVVAGHHGSWKNTQMTVGLKNILVSKIAAQFFTDPWTDQADLHREHVLRSVGVTKDNLFSPMVGTEPQKHDVLILITGLIMLADWIASDHAAFASEQLEDPDCELDPAADGPGWVAFRRLEMTRRIVETVGVAVQIPNLLDSVLGKHAASPRQIQADALTVVRGMWIVAEPTGRGKTEAALIRHGNTTHAEGLIFALPTRATANSMVKRIDGVYAHANLPVRLVHGRSGINAASTSAVNSHAPGSAHTHSGCIGCPEDFSFLTGPGKNLIAPITVTTCDQVLKSGIRGRNKAVQLLAIANHHIVLDEVHTYDHYQMRLLEPVLQWCGRTDTRVTLLSATLSSEQSQKLVKAYGGDTSAQQTARAASYPSQSLVDGGSCAVTQTAPGPVQNLIFDTVQVSDQPSSHADWVIKELAANPRARIGVVINRVDHAIEVGTRLRAAGISALVLHSRMTENHRLDVESKLVPLLGKDGNGQGVVVVGTQVIEASLDIDFDLMRTDLAPAASLIQRAGRLWRFGGAGVRAGRIPSSSLRTLVVAAAFTGATLSVRDQLPYLFAEQERTWDALNALPGGLLAIPTGVKELVDAAAFDINRYRKDPAHNFEFASAWKRWDVAKKIVISPPHTVRSTDHLDLVEMTTNCDHNGDDQDQNTRFQDLPSFGFVLLDPSGTNRFASKMTVDQLGGKLSKAQVNDAIGASLKVSGRTLELMSVASAKLLEGAKWWPQSRLLSNLRPVQLDQVSTLLYDPIFGLTRKATA</sequence>
<dbReference type="GO" id="GO:0003723">
    <property type="term" value="F:RNA binding"/>
    <property type="evidence" value="ECO:0007669"/>
    <property type="project" value="TreeGrafter"/>
</dbReference>
<dbReference type="GO" id="GO:0046872">
    <property type="term" value="F:metal ion binding"/>
    <property type="evidence" value="ECO:0007669"/>
    <property type="project" value="UniProtKB-KW"/>
</dbReference>
<dbReference type="SMART" id="SM00487">
    <property type="entry name" value="DEXDc"/>
    <property type="match status" value="1"/>
</dbReference>
<dbReference type="Pfam" id="PF22590">
    <property type="entry name" value="Cas3-like_C_2"/>
    <property type="match status" value="1"/>
</dbReference>
<keyword evidence="8" id="KW-0067">ATP-binding</keyword>
<dbReference type="SMART" id="SM00490">
    <property type="entry name" value="HELICc"/>
    <property type="match status" value="1"/>
</dbReference>
<comment type="similarity">
    <text evidence="2">In the central section; belongs to the CRISPR-associated helicase Cas3 family.</text>
</comment>
<dbReference type="InterPro" id="IPR054712">
    <property type="entry name" value="Cas3-like_dom"/>
</dbReference>
<evidence type="ECO:0000256" key="1">
    <source>
        <dbReference type="ARBA" id="ARBA00006847"/>
    </source>
</evidence>
<evidence type="ECO:0000256" key="3">
    <source>
        <dbReference type="ARBA" id="ARBA00022722"/>
    </source>
</evidence>
<dbReference type="InterPro" id="IPR014001">
    <property type="entry name" value="Helicase_ATP-bd"/>
</dbReference>
<dbReference type="InterPro" id="IPR050547">
    <property type="entry name" value="DEAD_box_RNA_helicases"/>
</dbReference>
<dbReference type="Proteomes" id="UP000268084">
    <property type="component" value="Chromosome"/>
</dbReference>
<dbReference type="Gene3D" id="3.40.50.300">
    <property type="entry name" value="P-loop containing nucleotide triphosphate hydrolases"/>
    <property type="match status" value="2"/>
</dbReference>
<accession>A0A3G8ZSR6</accession>
<keyword evidence="4" id="KW-0479">Metal-binding</keyword>
<dbReference type="OrthoDB" id="9810236at2"/>
<organism evidence="12 13">
    <name type="scientific">Nakamurella antarctica</name>
    <dbReference type="NCBI Taxonomy" id="1902245"/>
    <lineage>
        <taxon>Bacteria</taxon>
        <taxon>Bacillati</taxon>
        <taxon>Actinomycetota</taxon>
        <taxon>Actinomycetes</taxon>
        <taxon>Nakamurellales</taxon>
        <taxon>Nakamurellaceae</taxon>
        <taxon>Nakamurella</taxon>
    </lineage>
</organism>
<gene>
    <name evidence="12" type="primary">cas3</name>
    <name evidence="12" type="ORF">EH165_04530</name>
</gene>
<dbReference type="GO" id="GO:0016787">
    <property type="term" value="F:hydrolase activity"/>
    <property type="evidence" value="ECO:0007669"/>
    <property type="project" value="UniProtKB-KW"/>
</dbReference>
<protein>
    <submittedName>
        <fullName evidence="12">CRISPR-associated helicase Cas3</fullName>
    </submittedName>
</protein>
<proteinExistence type="inferred from homology"/>
<dbReference type="InterPro" id="IPR006474">
    <property type="entry name" value="Helicase_Cas3_CRISPR-ass_core"/>
</dbReference>
<evidence type="ECO:0000256" key="9">
    <source>
        <dbReference type="ARBA" id="ARBA00023118"/>
    </source>
</evidence>
<evidence type="ECO:0000256" key="5">
    <source>
        <dbReference type="ARBA" id="ARBA00022741"/>
    </source>
</evidence>
<evidence type="ECO:0000256" key="4">
    <source>
        <dbReference type="ARBA" id="ARBA00022723"/>
    </source>
</evidence>
<evidence type="ECO:0000256" key="2">
    <source>
        <dbReference type="ARBA" id="ARBA00009046"/>
    </source>
</evidence>
<dbReference type="Pfam" id="PF00270">
    <property type="entry name" value="DEAD"/>
    <property type="match status" value="1"/>
</dbReference>
<evidence type="ECO:0000256" key="10">
    <source>
        <dbReference type="SAM" id="MobiDB-lite"/>
    </source>
</evidence>
<evidence type="ECO:0000256" key="7">
    <source>
        <dbReference type="ARBA" id="ARBA00022806"/>
    </source>
</evidence>
<name>A0A3G8ZSR6_9ACTN</name>
<dbReference type="EMBL" id="CP034170">
    <property type="protein sequence ID" value="AZI57534.1"/>
    <property type="molecule type" value="Genomic_DNA"/>
</dbReference>
<dbReference type="PROSITE" id="PS51643">
    <property type="entry name" value="HD_CAS3"/>
    <property type="match status" value="1"/>
</dbReference>
<dbReference type="GO" id="GO:0003724">
    <property type="term" value="F:RNA helicase activity"/>
    <property type="evidence" value="ECO:0007669"/>
    <property type="project" value="TreeGrafter"/>
</dbReference>
<dbReference type="NCBIfam" id="TIGR01587">
    <property type="entry name" value="cas3_core"/>
    <property type="match status" value="1"/>
</dbReference>
<dbReference type="PANTHER" id="PTHR47963:SF9">
    <property type="entry name" value="CRISPR-ASSOCIATED ENDONUCLEASE_HELICASE CAS3"/>
    <property type="match status" value="1"/>
</dbReference>
<keyword evidence="6" id="KW-0378">Hydrolase</keyword>
<dbReference type="GO" id="GO:0005524">
    <property type="term" value="F:ATP binding"/>
    <property type="evidence" value="ECO:0007669"/>
    <property type="project" value="UniProtKB-KW"/>
</dbReference>
<comment type="similarity">
    <text evidence="1">In the N-terminal section; belongs to the CRISPR-associated nuclease Cas3-HD family.</text>
</comment>